<dbReference type="OMA" id="CFREVEA"/>
<dbReference type="FunFam" id="3.10.20.370:FF:000001">
    <property type="entry name" value="Retrovirus-related Pol polyprotein from transposon 17.6-like protein"/>
    <property type="match status" value="1"/>
</dbReference>
<proteinExistence type="inferred from homology"/>
<dbReference type="Proteomes" id="UP000694546">
    <property type="component" value="Chromosome 20"/>
</dbReference>
<dbReference type="FunFam" id="3.30.70.270:FF:000026">
    <property type="entry name" value="Transposon Ty3-G Gag-Pol polyprotein"/>
    <property type="match status" value="1"/>
</dbReference>
<evidence type="ECO:0000256" key="10">
    <source>
        <dbReference type="SAM" id="Coils"/>
    </source>
</evidence>
<dbReference type="GeneTree" id="ENSGT01050000244855"/>
<dbReference type="CDD" id="cd09274">
    <property type="entry name" value="RNase_HI_RT_Ty3"/>
    <property type="match status" value="1"/>
</dbReference>
<dbReference type="Pfam" id="PF00078">
    <property type="entry name" value="RVT_1"/>
    <property type="match status" value="1"/>
</dbReference>
<dbReference type="InterPro" id="IPR012337">
    <property type="entry name" value="RNaseH-like_sf"/>
</dbReference>
<protein>
    <recommendedName>
        <fullName evidence="9">Gypsy retrotransposon integrase-like protein 1</fullName>
        <ecNumber evidence="2">3.1.26.4</ecNumber>
    </recommendedName>
</protein>
<dbReference type="Gene3D" id="1.10.4020.10">
    <property type="entry name" value="DNA breaking-rejoining enzymes"/>
    <property type="match status" value="1"/>
</dbReference>
<feature type="domain" description="Peptidase A2" evidence="12">
    <location>
        <begin position="388"/>
        <end position="424"/>
    </location>
</feature>
<evidence type="ECO:0000256" key="5">
    <source>
        <dbReference type="ARBA" id="ARBA00022722"/>
    </source>
</evidence>
<dbReference type="GO" id="GO:0003676">
    <property type="term" value="F:nucleic acid binding"/>
    <property type="evidence" value="ECO:0007669"/>
    <property type="project" value="InterPro"/>
</dbReference>
<dbReference type="InterPro" id="IPR038269">
    <property type="entry name" value="SCAN_sf"/>
</dbReference>
<dbReference type="InterPro" id="IPR050951">
    <property type="entry name" value="Retrovirus_Pol_polyprotein"/>
</dbReference>
<evidence type="ECO:0000256" key="6">
    <source>
        <dbReference type="ARBA" id="ARBA00022759"/>
    </source>
</evidence>
<comment type="similarity">
    <text evidence="1">Belongs to the beta type-B retroviral polymerase family. HERV class-II K(HML-2) pol subfamily.</text>
</comment>
<feature type="region of interest" description="Disordered" evidence="11">
    <location>
        <begin position="237"/>
        <end position="272"/>
    </location>
</feature>
<keyword evidence="3" id="KW-0808">Transferase</keyword>
<evidence type="ECO:0000256" key="1">
    <source>
        <dbReference type="ARBA" id="ARBA00010879"/>
    </source>
</evidence>
<name>A0A8C5A4Y4_GADMO</name>
<dbReference type="InterPro" id="IPR036875">
    <property type="entry name" value="Znf_CCHC_sf"/>
</dbReference>
<feature type="compositionally biased region" description="Basic and acidic residues" evidence="11">
    <location>
        <begin position="237"/>
        <end position="253"/>
    </location>
</feature>
<dbReference type="GO" id="GO:0015074">
    <property type="term" value="P:DNA integration"/>
    <property type="evidence" value="ECO:0007669"/>
    <property type="project" value="InterPro"/>
</dbReference>
<dbReference type="Gene3D" id="3.10.10.10">
    <property type="entry name" value="HIV Type 1 Reverse Transcriptase, subunit A, domain 1"/>
    <property type="match status" value="1"/>
</dbReference>
<dbReference type="PROSITE" id="PS50804">
    <property type="entry name" value="SCAN_BOX"/>
    <property type="match status" value="1"/>
</dbReference>
<evidence type="ECO:0000313" key="16">
    <source>
        <dbReference type="Proteomes" id="UP000694546"/>
    </source>
</evidence>
<reference evidence="15" key="2">
    <citation type="submission" date="2025-09" db="UniProtKB">
        <authorList>
            <consortium name="Ensembl"/>
        </authorList>
    </citation>
    <scope>IDENTIFICATION</scope>
</reference>
<dbReference type="FunFam" id="3.30.420.10:FF:000032">
    <property type="entry name" value="Retrovirus-related Pol polyprotein from transposon 297-like Protein"/>
    <property type="match status" value="1"/>
</dbReference>
<evidence type="ECO:0000256" key="8">
    <source>
        <dbReference type="ARBA" id="ARBA00022918"/>
    </source>
</evidence>
<dbReference type="InterPro" id="IPR036397">
    <property type="entry name" value="RNaseH_sf"/>
</dbReference>
<dbReference type="GO" id="GO:0004190">
    <property type="term" value="F:aspartic-type endopeptidase activity"/>
    <property type="evidence" value="ECO:0007669"/>
    <property type="project" value="InterPro"/>
</dbReference>
<keyword evidence="8" id="KW-0695">RNA-directed DNA polymerase</keyword>
<dbReference type="Pfam" id="PF17917">
    <property type="entry name" value="RT_RNaseH"/>
    <property type="match status" value="1"/>
</dbReference>
<dbReference type="Gene3D" id="3.30.70.270">
    <property type="match status" value="2"/>
</dbReference>
<dbReference type="FunFam" id="1.10.340.70:FF:000001">
    <property type="entry name" value="Retrovirus-related Pol polyprotein from transposon gypsy-like Protein"/>
    <property type="match status" value="1"/>
</dbReference>
<dbReference type="GO" id="GO:0004523">
    <property type="term" value="F:RNA-DNA hybrid ribonuclease activity"/>
    <property type="evidence" value="ECO:0007669"/>
    <property type="project" value="UniProtKB-EC"/>
</dbReference>
<dbReference type="PANTHER" id="PTHR37984">
    <property type="entry name" value="PROTEIN CBG26694"/>
    <property type="match status" value="1"/>
</dbReference>
<evidence type="ECO:0000259" key="14">
    <source>
        <dbReference type="PROSITE" id="PS50994"/>
    </source>
</evidence>
<dbReference type="InterPro" id="IPR041588">
    <property type="entry name" value="Integrase_H2C2"/>
</dbReference>
<dbReference type="PROSITE" id="PS50994">
    <property type="entry name" value="INTEGRASE"/>
    <property type="match status" value="1"/>
</dbReference>
<dbReference type="SUPFAM" id="SSF56672">
    <property type="entry name" value="DNA/RNA polymerases"/>
    <property type="match status" value="1"/>
</dbReference>
<dbReference type="InterPro" id="IPR000477">
    <property type="entry name" value="RT_dom"/>
</dbReference>
<dbReference type="Gene3D" id="3.30.420.10">
    <property type="entry name" value="Ribonuclease H-like superfamily/Ribonuclease H"/>
    <property type="match status" value="1"/>
</dbReference>
<dbReference type="Gene3D" id="1.10.340.70">
    <property type="match status" value="1"/>
</dbReference>
<dbReference type="SUPFAM" id="SSF57756">
    <property type="entry name" value="Retrovirus zinc finger-like domains"/>
    <property type="match status" value="1"/>
</dbReference>
<dbReference type="GO" id="GO:0008270">
    <property type="term" value="F:zinc ion binding"/>
    <property type="evidence" value="ECO:0007669"/>
    <property type="project" value="InterPro"/>
</dbReference>
<dbReference type="CDD" id="cd01647">
    <property type="entry name" value="RT_LTR"/>
    <property type="match status" value="1"/>
</dbReference>
<reference evidence="15" key="1">
    <citation type="submission" date="2025-08" db="UniProtKB">
        <authorList>
            <consortium name="Ensembl"/>
        </authorList>
    </citation>
    <scope>IDENTIFICATION</scope>
</reference>
<dbReference type="Gene3D" id="4.10.60.10">
    <property type="entry name" value="Zinc finger, CCHC-type"/>
    <property type="match status" value="1"/>
</dbReference>
<dbReference type="SUPFAM" id="SSF53098">
    <property type="entry name" value="Ribonuclease H-like"/>
    <property type="match status" value="1"/>
</dbReference>
<dbReference type="InterPro" id="IPR001995">
    <property type="entry name" value="Peptidase_A2_cat"/>
</dbReference>
<dbReference type="GO" id="GO:0006508">
    <property type="term" value="P:proteolysis"/>
    <property type="evidence" value="ECO:0007669"/>
    <property type="project" value="InterPro"/>
</dbReference>
<dbReference type="InterPro" id="IPR001584">
    <property type="entry name" value="Integrase_cat-core"/>
</dbReference>
<dbReference type="Pfam" id="PF02023">
    <property type="entry name" value="SCAN"/>
    <property type="match status" value="1"/>
</dbReference>
<dbReference type="Ensembl" id="ENSGMOT00000036028.1">
    <property type="protein sequence ID" value="ENSGMOP00000025766.1"/>
    <property type="gene ID" value="ENSGMOG00000030383.1"/>
</dbReference>
<dbReference type="InterPro" id="IPR054465">
    <property type="entry name" value="Integrase_p58-like_C"/>
</dbReference>
<evidence type="ECO:0000256" key="11">
    <source>
        <dbReference type="SAM" id="MobiDB-lite"/>
    </source>
</evidence>
<feature type="region of interest" description="Disordered" evidence="11">
    <location>
        <begin position="329"/>
        <end position="349"/>
    </location>
</feature>
<keyword evidence="5" id="KW-0540">Nuclease</keyword>
<dbReference type="InterPro" id="IPR043128">
    <property type="entry name" value="Rev_trsase/Diguanyl_cyclase"/>
</dbReference>
<evidence type="ECO:0000256" key="2">
    <source>
        <dbReference type="ARBA" id="ARBA00012180"/>
    </source>
</evidence>
<evidence type="ECO:0000313" key="15">
    <source>
        <dbReference type="Ensembl" id="ENSGMOP00000025766.1"/>
    </source>
</evidence>
<dbReference type="InterPro" id="IPR003309">
    <property type="entry name" value="SCAN_dom"/>
</dbReference>
<dbReference type="Pfam" id="PF17921">
    <property type="entry name" value="Integrase_H2C2"/>
    <property type="match status" value="1"/>
</dbReference>
<keyword evidence="10" id="KW-0175">Coiled coil</keyword>
<dbReference type="Pfam" id="PF22938">
    <property type="entry name" value="Integrase_p58_C"/>
    <property type="match status" value="1"/>
</dbReference>
<feature type="domain" description="Integrase catalytic" evidence="14">
    <location>
        <begin position="672"/>
        <end position="830"/>
    </location>
</feature>
<dbReference type="InterPro" id="IPR043502">
    <property type="entry name" value="DNA/RNA_pol_sf"/>
</dbReference>
<evidence type="ECO:0000256" key="9">
    <source>
        <dbReference type="ARBA" id="ARBA00039658"/>
    </source>
</evidence>
<keyword evidence="16" id="KW-1185">Reference proteome</keyword>
<organism evidence="15 16">
    <name type="scientific">Gadus morhua</name>
    <name type="common">Atlantic cod</name>
    <dbReference type="NCBI Taxonomy" id="8049"/>
    <lineage>
        <taxon>Eukaryota</taxon>
        <taxon>Metazoa</taxon>
        <taxon>Chordata</taxon>
        <taxon>Craniata</taxon>
        <taxon>Vertebrata</taxon>
        <taxon>Euteleostomi</taxon>
        <taxon>Actinopterygii</taxon>
        <taxon>Neopterygii</taxon>
        <taxon>Teleostei</taxon>
        <taxon>Neoteleostei</taxon>
        <taxon>Acanthomorphata</taxon>
        <taxon>Zeiogadaria</taxon>
        <taxon>Gadariae</taxon>
        <taxon>Gadiformes</taxon>
        <taxon>Gadoidei</taxon>
        <taxon>Gadidae</taxon>
        <taxon>Gadus</taxon>
    </lineage>
</organism>
<accession>A0A8C5A4Y4</accession>
<evidence type="ECO:0000259" key="12">
    <source>
        <dbReference type="PROSITE" id="PS50175"/>
    </source>
</evidence>
<keyword evidence="7" id="KW-0378">Hydrolase</keyword>
<feature type="coiled-coil region" evidence="10">
    <location>
        <begin position="3"/>
        <end position="47"/>
    </location>
</feature>
<evidence type="ECO:0000256" key="3">
    <source>
        <dbReference type="ARBA" id="ARBA00022679"/>
    </source>
</evidence>
<keyword evidence="6" id="KW-0255">Endonuclease</keyword>
<dbReference type="Pfam" id="PF00665">
    <property type="entry name" value="rve"/>
    <property type="match status" value="1"/>
</dbReference>
<feature type="domain" description="SCAN box" evidence="13">
    <location>
        <begin position="148"/>
        <end position="226"/>
    </location>
</feature>
<evidence type="ECO:0000256" key="4">
    <source>
        <dbReference type="ARBA" id="ARBA00022695"/>
    </source>
</evidence>
<sequence>MELKRLESVLEQKRLDIELEMEKMKRQERQEERESELQRERLRLVAEGKMRDTVNEDSGSGIGGNISSMLKFLPKFNDRDPDIFFSLFEGIAEERDWSDLERTLLLQTVLSGRAQDAYVALSVTERKSYQSVKNAVLRVYEQVPEFYRQRFRNWRKADRQTYSEVARDLVSYFVRWCSAVNVETFEQLGDLVVLEQFKNIVPEHLATFINEHKVKTAAEAAILSDEYALTHKGRSKDYVQNRHVNHTRDDRRTNGYNSGPAAKQDFSNRNKTDPEKCSYCLERGHWKINCPSLLSKNRNKSNFSRPNSAKGQGCAAPVHQFNRKISQVNGDQPEGTASEGGKGCEVPDHPVEGPCLSESAVGDVGEGYDPFITDGFISFVGSFDKKPVKILRDTGATETFVLESVLPFSAQTSTGTVVLIRGMGMHTMSVPLHKIELSSELVQGEVIVGVRPALPVPGVHVILGNVLARDRVWPSGPALPVVTADPTRFVEQDECAAEFPEVFTACAVTRANSRAQAVEGSSGKKHACPQIPNLPSALDRDEFIRAQEEDDGLMELRDGALTGEKLKSADSGYFKHEGLLVRKFVFFKDDLIETLLQIVVPMKYREQVLQTAHGEGAGHFGVSKTYDRLLQHFYWPRLKRDVAAFVKTCHTCQIVGKPNQSIKPAPLHPIPAVGQPFERLLIDCVGPLPPSKSGSMHLLTVMCQITRYPAAFPMRSINTKSIVKALSQFISVFGIPQVIQSDRGSNFTSKMFAEVLTQLRVKHKTSSAYHPQSQGALERFHSTLKALLRAYCSELQRDWEEGLPWLLLAAREVSQDSLGFSPNELVFAHKVRGPLSVLKDGLQESDPPVNLIDYVHGFRRRLFLAGRCAKKNMANAQSRMKDIFDRRAESRLFCPGDQVLALLPIPGSPLRAKFSGPYDIVRQVTEQDYVIATPNRRKSSQLCHVNLLKPYYSPSSRSDMTGDNVGSAALAVGGAVSSSPMVAADGEDEGAPDDCVLLPRLKNSEMLDNLDGLLGHMSEKQRNELKSLILSFSSLFSDVPTCTNVMEHDIDIGDAAPIRQRFYRVPPAKQKVLETEVQYLIDNGLAKPSYSSWASPCLLVAKPDNTFRFCTDYRKVNTVTKPDSFPLPRLEDCIDRVGAAKYVTKLDLLKGYYQIPLTARAQEVSAFVTPSGLYTYNVMSFGLRNAPSSFQRLMNYVTSGLEGCAVYLDDVVTVGDTWALHLSRLAALFERLQAANLTVNLAKCEFAKATVTYLGKVVGQGEVRPVRAKVMAIDNFPPPVTKKELMRFLGMVGYYRSFCFNFSTVVAPLTNLLKGKAQFVWTDECQGAFENVKLLLSTAPVLAAPRLDRPFKIQVDASQVGAGAVLLQTDDQEVDRPVSYFSKKFNQHQLNYSTIEKEALALVWALQHFNVYVGGGVVPVVVFSDHNPLTFLHQLQNPNQRLMRWALFLQPYDLQIRHIKGVDNVMADALSRAPDGVQ</sequence>
<dbReference type="GO" id="GO:0003964">
    <property type="term" value="F:RNA-directed DNA polymerase activity"/>
    <property type="evidence" value="ECO:0007669"/>
    <property type="project" value="UniProtKB-KW"/>
</dbReference>
<dbReference type="PANTHER" id="PTHR37984:SF5">
    <property type="entry name" value="PROTEIN NYNRIN-LIKE"/>
    <property type="match status" value="1"/>
</dbReference>
<dbReference type="EC" id="3.1.26.4" evidence="2"/>
<evidence type="ECO:0000259" key="13">
    <source>
        <dbReference type="PROSITE" id="PS50804"/>
    </source>
</evidence>
<dbReference type="SUPFAM" id="SSF47353">
    <property type="entry name" value="Retrovirus capsid dimerization domain-like"/>
    <property type="match status" value="1"/>
</dbReference>
<dbReference type="PROSITE" id="PS50175">
    <property type="entry name" value="ASP_PROT_RETROV"/>
    <property type="match status" value="1"/>
</dbReference>
<dbReference type="InterPro" id="IPR041373">
    <property type="entry name" value="RT_RNaseH"/>
</dbReference>
<evidence type="ECO:0000256" key="7">
    <source>
        <dbReference type="ARBA" id="ARBA00022801"/>
    </source>
</evidence>
<keyword evidence="4" id="KW-0548">Nucleotidyltransferase</keyword>